<accession>A0A1G8QJF8</accession>
<reference evidence="2" key="1">
    <citation type="submission" date="2016-10" db="EMBL/GenBank/DDBJ databases">
        <authorList>
            <person name="Varghese N."/>
            <person name="Submissions S."/>
        </authorList>
    </citation>
    <scope>NUCLEOTIDE SEQUENCE [LARGE SCALE GENOMIC DNA]</scope>
    <source>
        <strain evidence="2">CGMCC 1.11012</strain>
    </source>
</reference>
<dbReference type="Proteomes" id="UP000199050">
    <property type="component" value="Unassembled WGS sequence"/>
</dbReference>
<evidence type="ECO:0000313" key="1">
    <source>
        <dbReference type="EMBL" id="SDJ04766.1"/>
    </source>
</evidence>
<name>A0A1G8QJF8_9BACL</name>
<evidence type="ECO:0000313" key="2">
    <source>
        <dbReference type="Proteomes" id="UP000199050"/>
    </source>
</evidence>
<gene>
    <name evidence="1" type="ORF">SAMN05216192_11139</name>
</gene>
<protein>
    <submittedName>
        <fullName evidence="1">Peptidoglycan L-alanyl-D-glutamate endopeptidase CwlK</fullName>
    </submittedName>
</protein>
<dbReference type="EMBL" id="FNDX01000011">
    <property type="protein sequence ID" value="SDJ04766.1"/>
    <property type="molecule type" value="Genomic_DNA"/>
</dbReference>
<sequence length="41" mass="4608">MKRDSDRDGTSDWQEVVQQARALGFEWGGTGAVSRIIHIFS</sequence>
<keyword evidence="2" id="KW-1185">Reference proteome</keyword>
<dbReference type="AlphaFoldDB" id="A0A1G8QJF8"/>
<proteinExistence type="predicted"/>
<organism evidence="1 2">
    <name type="scientific">Paenibacillus typhae</name>
    <dbReference type="NCBI Taxonomy" id="1174501"/>
    <lineage>
        <taxon>Bacteria</taxon>
        <taxon>Bacillati</taxon>
        <taxon>Bacillota</taxon>
        <taxon>Bacilli</taxon>
        <taxon>Bacillales</taxon>
        <taxon>Paenibacillaceae</taxon>
        <taxon>Paenibacillus</taxon>
    </lineage>
</organism>